<gene>
    <name evidence="3" type="ORF">H9741_04015</name>
</gene>
<comment type="caution">
    <text evidence="3">The sequence shown here is derived from an EMBL/GenBank/DDBJ whole genome shotgun (WGS) entry which is preliminary data.</text>
</comment>
<protein>
    <recommendedName>
        <fullName evidence="5">DUF2489 domain-containing protein</fullName>
    </recommendedName>
</protein>
<proteinExistence type="predicted"/>
<keyword evidence="1" id="KW-0175">Coiled coil</keyword>
<dbReference type="EMBL" id="DXFX01000052">
    <property type="protein sequence ID" value="HIX07613.1"/>
    <property type="molecule type" value="Genomic_DNA"/>
</dbReference>
<keyword evidence="2" id="KW-0812">Transmembrane</keyword>
<accession>A0A9D2AF80</accession>
<sequence length="154" mass="17612">MTDLIIQYVIYAAVIVVGLIVLAFLKKSNKLPSHKELKRMMEELCGKLQEICKQENAGSEGLYLHIKEITKATYRTDKLIYIVTMMAEKERDTKLSAAAVNLENVRTQLLPYRFKTKTNEDLDGIRAAIAELEKALASVNKIIERDKELRTRRA</sequence>
<organism evidence="3 4">
    <name type="scientific">Candidatus Borkfalkia faecipullorum</name>
    <dbReference type="NCBI Taxonomy" id="2838510"/>
    <lineage>
        <taxon>Bacteria</taxon>
        <taxon>Bacillati</taxon>
        <taxon>Bacillota</taxon>
        <taxon>Clostridia</taxon>
        <taxon>Christensenellales</taxon>
        <taxon>Christensenellaceae</taxon>
        <taxon>Candidatus Borkfalkia</taxon>
    </lineage>
</organism>
<reference evidence="3" key="2">
    <citation type="submission" date="2021-04" db="EMBL/GenBank/DDBJ databases">
        <authorList>
            <person name="Gilroy R."/>
        </authorList>
    </citation>
    <scope>NUCLEOTIDE SEQUENCE</scope>
    <source>
        <strain evidence="3">811</strain>
    </source>
</reference>
<evidence type="ECO:0000313" key="3">
    <source>
        <dbReference type="EMBL" id="HIX07613.1"/>
    </source>
</evidence>
<name>A0A9D2AF80_9FIRM</name>
<evidence type="ECO:0000256" key="1">
    <source>
        <dbReference type="SAM" id="Coils"/>
    </source>
</evidence>
<evidence type="ECO:0000256" key="2">
    <source>
        <dbReference type="SAM" id="Phobius"/>
    </source>
</evidence>
<keyword evidence="2" id="KW-0472">Membrane</keyword>
<dbReference type="AlphaFoldDB" id="A0A9D2AF80"/>
<feature type="coiled-coil region" evidence="1">
    <location>
        <begin position="115"/>
        <end position="149"/>
    </location>
</feature>
<evidence type="ECO:0000313" key="4">
    <source>
        <dbReference type="Proteomes" id="UP000824204"/>
    </source>
</evidence>
<reference evidence="3" key="1">
    <citation type="journal article" date="2021" name="PeerJ">
        <title>Extensive microbial diversity within the chicken gut microbiome revealed by metagenomics and culture.</title>
        <authorList>
            <person name="Gilroy R."/>
            <person name="Ravi A."/>
            <person name="Getino M."/>
            <person name="Pursley I."/>
            <person name="Horton D.L."/>
            <person name="Alikhan N.F."/>
            <person name="Baker D."/>
            <person name="Gharbi K."/>
            <person name="Hall N."/>
            <person name="Watson M."/>
            <person name="Adriaenssens E.M."/>
            <person name="Foster-Nyarko E."/>
            <person name="Jarju S."/>
            <person name="Secka A."/>
            <person name="Antonio M."/>
            <person name="Oren A."/>
            <person name="Chaudhuri R.R."/>
            <person name="La Ragione R."/>
            <person name="Hildebrand F."/>
            <person name="Pallen M.J."/>
        </authorList>
    </citation>
    <scope>NUCLEOTIDE SEQUENCE</scope>
    <source>
        <strain evidence="3">811</strain>
    </source>
</reference>
<dbReference type="Proteomes" id="UP000824204">
    <property type="component" value="Unassembled WGS sequence"/>
</dbReference>
<evidence type="ECO:0008006" key="5">
    <source>
        <dbReference type="Google" id="ProtNLM"/>
    </source>
</evidence>
<feature type="transmembrane region" description="Helical" evidence="2">
    <location>
        <begin position="6"/>
        <end position="25"/>
    </location>
</feature>
<keyword evidence="2" id="KW-1133">Transmembrane helix</keyword>